<organism evidence="1 2">
    <name type="scientific">Puniceibacterium sediminis</name>
    <dbReference type="NCBI Taxonomy" id="1608407"/>
    <lineage>
        <taxon>Bacteria</taxon>
        <taxon>Pseudomonadati</taxon>
        <taxon>Pseudomonadota</taxon>
        <taxon>Alphaproteobacteria</taxon>
        <taxon>Rhodobacterales</taxon>
        <taxon>Paracoccaceae</taxon>
        <taxon>Puniceibacterium</taxon>
    </lineage>
</organism>
<gene>
    <name evidence="1" type="ORF">SAMN06265370_11937</name>
</gene>
<evidence type="ECO:0000313" key="1">
    <source>
        <dbReference type="EMBL" id="SNR73306.1"/>
    </source>
</evidence>
<dbReference type="Proteomes" id="UP000198417">
    <property type="component" value="Unassembled WGS sequence"/>
</dbReference>
<proteinExistence type="predicted"/>
<dbReference type="EMBL" id="FZNN01000019">
    <property type="protein sequence ID" value="SNR73306.1"/>
    <property type="molecule type" value="Genomic_DNA"/>
</dbReference>
<evidence type="ECO:0000313" key="2">
    <source>
        <dbReference type="Proteomes" id="UP000198417"/>
    </source>
</evidence>
<protein>
    <submittedName>
        <fullName evidence="1">Uncharacterized protein</fullName>
    </submittedName>
</protein>
<keyword evidence="2" id="KW-1185">Reference proteome</keyword>
<dbReference type="AlphaFoldDB" id="A0A238YPV9"/>
<name>A0A238YPV9_9RHOB</name>
<accession>A0A238YPV9</accession>
<reference evidence="1 2" key="1">
    <citation type="submission" date="2017-06" db="EMBL/GenBank/DDBJ databases">
        <authorList>
            <person name="Kim H.J."/>
            <person name="Triplett B.A."/>
        </authorList>
    </citation>
    <scope>NUCLEOTIDE SEQUENCE [LARGE SCALE GENOMIC DNA]</scope>
    <source>
        <strain evidence="1 2">DSM 29052</strain>
    </source>
</reference>
<sequence>MKGETETAPPVARPVWLDAKEQAQRTELYEIARLRFPGFDIYFVEGEWRGWAAGKAPAQDQNFLAFTRSLAEKTDVDCGAGIQPIRSEAKAPAAAGNTTVLSPFRKTRLCTWACTARDSTCASTSRPRET</sequence>